<sequence length="282" mass="30776">MAEKAGLPEVAQSIAEYLTSPITLVALGAWLTFALIRRRSQFHARGRELAERAAALAPLASAHGGGVTGPGDGAAPRSASVRPLLLGPRDSLFPFWFYQRSALRSDLALDLRRGPWHIRVTENSVRVLRHPRLIGVDWVVEHRIEVATHPLPPMSLIRLRGLPHHERMALAHEAGLPVAGERDRDSRVPLDSPADVEFSARGLDLASARSAFNAEALRWFAARTDALPGPQQDVTWRFESGFLYAVFEGPIDPATVLPVVDSAVGLLDRVPRARPRHPAAAS</sequence>
<keyword evidence="1" id="KW-1133">Transmembrane helix</keyword>
<evidence type="ECO:0000256" key="1">
    <source>
        <dbReference type="SAM" id="Phobius"/>
    </source>
</evidence>
<dbReference type="Proteomes" id="UP000218505">
    <property type="component" value="Chromosome"/>
</dbReference>
<proteinExistence type="predicted"/>
<name>A0A290ZB75_9PSEU</name>
<protein>
    <submittedName>
        <fullName evidence="2">Uncharacterized protein</fullName>
    </submittedName>
</protein>
<organism evidence="2 3">
    <name type="scientific">Actinosynnema pretiosum</name>
    <dbReference type="NCBI Taxonomy" id="42197"/>
    <lineage>
        <taxon>Bacteria</taxon>
        <taxon>Bacillati</taxon>
        <taxon>Actinomycetota</taxon>
        <taxon>Actinomycetes</taxon>
        <taxon>Pseudonocardiales</taxon>
        <taxon>Pseudonocardiaceae</taxon>
        <taxon>Actinosynnema</taxon>
    </lineage>
</organism>
<keyword evidence="1" id="KW-0472">Membrane</keyword>
<evidence type="ECO:0000313" key="2">
    <source>
        <dbReference type="EMBL" id="ATE56245.1"/>
    </source>
</evidence>
<accession>A0A290ZB75</accession>
<dbReference type="RefSeq" id="WP_096496060.1">
    <property type="nucleotide sequence ID" value="NZ_CP023445.1"/>
</dbReference>
<dbReference type="AlphaFoldDB" id="A0A290ZB75"/>
<feature type="transmembrane region" description="Helical" evidence="1">
    <location>
        <begin position="17"/>
        <end position="36"/>
    </location>
</feature>
<reference evidence="2" key="1">
    <citation type="submission" date="2017-09" db="EMBL/GenBank/DDBJ databases">
        <title>Complete Genome Sequence of ansamitocin-producing Bacterium Actinosynnema pretiosum X47.</title>
        <authorList>
            <person name="Cao G."/>
            <person name="Zong G."/>
            <person name="Zhong C."/>
            <person name="Fu J."/>
        </authorList>
    </citation>
    <scope>NUCLEOTIDE SEQUENCE [LARGE SCALE GENOMIC DNA]</scope>
    <source>
        <strain evidence="2">X47</strain>
    </source>
</reference>
<evidence type="ECO:0000313" key="3">
    <source>
        <dbReference type="Proteomes" id="UP000218505"/>
    </source>
</evidence>
<dbReference type="KEGG" id="apre:CNX65_25705"/>
<keyword evidence="1" id="KW-0812">Transmembrane</keyword>
<dbReference type="EMBL" id="CP023445">
    <property type="protein sequence ID" value="ATE56245.1"/>
    <property type="molecule type" value="Genomic_DNA"/>
</dbReference>
<keyword evidence="3" id="KW-1185">Reference proteome</keyword>
<gene>
    <name evidence="2" type="ORF">CNX65_25705</name>
</gene>